<dbReference type="InterPro" id="IPR036396">
    <property type="entry name" value="Cyt_P450_sf"/>
</dbReference>
<evidence type="ECO:0000256" key="10">
    <source>
        <dbReference type="ARBA" id="ARBA00023002"/>
    </source>
</evidence>
<evidence type="ECO:0000256" key="8">
    <source>
        <dbReference type="ARBA" id="ARBA00022723"/>
    </source>
</evidence>
<dbReference type="EMBL" id="JAUCMX010000003">
    <property type="protein sequence ID" value="KAK3551826.1"/>
    <property type="molecule type" value="Genomic_DNA"/>
</dbReference>
<dbReference type="GO" id="GO:0016705">
    <property type="term" value="F:oxidoreductase activity, acting on paired donors, with incorporation or reduction of molecular oxygen"/>
    <property type="evidence" value="ECO:0007669"/>
    <property type="project" value="InterPro"/>
</dbReference>
<dbReference type="GO" id="GO:0006704">
    <property type="term" value="P:glucocorticoid biosynthetic process"/>
    <property type="evidence" value="ECO:0007669"/>
    <property type="project" value="TreeGrafter"/>
</dbReference>
<evidence type="ECO:0000256" key="14">
    <source>
        <dbReference type="ARBA" id="ARBA00023128"/>
    </source>
</evidence>
<evidence type="ECO:0000256" key="13">
    <source>
        <dbReference type="ARBA" id="ARBA00023033"/>
    </source>
</evidence>
<dbReference type="GO" id="GO:0020037">
    <property type="term" value="F:heme binding"/>
    <property type="evidence" value="ECO:0007669"/>
    <property type="project" value="InterPro"/>
</dbReference>
<evidence type="ECO:0000256" key="1">
    <source>
        <dbReference type="ARBA" id="ARBA00001971"/>
    </source>
</evidence>
<name>A0AAE0RF45_9TELE</name>
<comment type="similarity">
    <text evidence="3">Belongs to the complexin/synaphin family.</text>
</comment>
<dbReference type="GO" id="GO:0004497">
    <property type="term" value="F:monooxygenase activity"/>
    <property type="evidence" value="ECO:0007669"/>
    <property type="project" value="UniProtKB-KW"/>
</dbReference>
<organism evidence="18 19">
    <name type="scientific">Hemibagrus guttatus</name>
    <dbReference type="NCBI Taxonomy" id="175788"/>
    <lineage>
        <taxon>Eukaryota</taxon>
        <taxon>Metazoa</taxon>
        <taxon>Chordata</taxon>
        <taxon>Craniata</taxon>
        <taxon>Vertebrata</taxon>
        <taxon>Euteleostomi</taxon>
        <taxon>Actinopterygii</taxon>
        <taxon>Neopterygii</taxon>
        <taxon>Teleostei</taxon>
        <taxon>Ostariophysi</taxon>
        <taxon>Siluriformes</taxon>
        <taxon>Bagridae</taxon>
        <taxon>Hemibagrus</taxon>
    </lineage>
</organism>
<dbReference type="InterPro" id="IPR002399">
    <property type="entry name" value="Cyt_P450_mitochondrial"/>
</dbReference>
<evidence type="ECO:0000256" key="16">
    <source>
        <dbReference type="ARBA" id="ARBA00023250"/>
    </source>
</evidence>
<comment type="subcellular location">
    <subcellularLocation>
        <location evidence="2">Mitochondrion membrane</location>
    </subcellularLocation>
    <subcellularLocation>
        <location evidence="17">Synapse</location>
    </subcellularLocation>
</comment>
<keyword evidence="15" id="KW-0472">Membrane</keyword>
<evidence type="ECO:0000256" key="2">
    <source>
        <dbReference type="ARBA" id="ARBA00004325"/>
    </source>
</evidence>
<gene>
    <name evidence="18" type="ORF">QTP70_029008</name>
</gene>
<dbReference type="Gene3D" id="1.10.630.10">
    <property type="entry name" value="Cytochrome P450"/>
    <property type="match status" value="1"/>
</dbReference>
<comment type="similarity">
    <text evidence="4">Belongs to the cytochrome P450 family.</text>
</comment>
<dbReference type="GO" id="GO:0005506">
    <property type="term" value="F:iron ion binding"/>
    <property type="evidence" value="ECO:0007669"/>
    <property type="project" value="InterPro"/>
</dbReference>
<dbReference type="GO" id="GO:0006887">
    <property type="term" value="P:exocytosis"/>
    <property type="evidence" value="ECO:0007669"/>
    <property type="project" value="UniProtKB-KW"/>
</dbReference>
<dbReference type="InterPro" id="IPR050479">
    <property type="entry name" value="CYP11_CYP27_families"/>
</dbReference>
<dbReference type="GO" id="GO:0071375">
    <property type="term" value="P:cellular response to peptide hormone stimulus"/>
    <property type="evidence" value="ECO:0007669"/>
    <property type="project" value="TreeGrafter"/>
</dbReference>
<protein>
    <submittedName>
        <fullName evidence="18">Uncharacterized protein</fullName>
    </submittedName>
</protein>
<evidence type="ECO:0000256" key="17">
    <source>
        <dbReference type="ARBA" id="ARBA00034103"/>
    </source>
</evidence>
<dbReference type="InterPro" id="IPR001128">
    <property type="entry name" value="Cyt_P450"/>
</dbReference>
<keyword evidence="13" id="KW-0503">Monooxygenase</keyword>
<evidence type="ECO:0000313" key="19">
    <source>
        <dbReference type="Proteomes" id="UP001274896"/>
    </source>
</evidence>
<keyword evidence="9" id="KW-0532">Neurotransmitter transport</keyword>
<keyword evidence="16" id="KW-0755">Steroidogenesis</keyword>
<evidence type="ECO:0000256" key="9">
    <source>
        <dbReference type="ARBA" id="ARBA00022775"/>
    </source>
</evidence>
<evidence type="ECO:0000256" key="12">
    <source>
        <dbReference type="ARBA" id="ARBA00023018"/>
    </source>
</evidence>
<dbReference type="GO" id="GO:0045202">
    <property type="term" value="C:synapse"/>
    <property type="evidence" value="ECO:0007669"/>
    <property type="project" value="UniProtKB-SubCell"/>
</dbReference>
<reference evidence="18" key="1">
    <citation type="submission" date="2023-06" db="EMBL/GenBank/DDBJ databases">
        <title>Male Hemibagrus guttatus genome.</title>
        <authorList>
            <person name="Bian C."/>
        </authorList>
    </citation>
    <scope>NUCLEOTIDE SEQUENCE</scope>
    <source>
        <strain evidence="18">Male_cb2023</strain>
        <tissue evidence="18">Muscle</tissue>
    </source>
</reference>
<dbReference type="GO" id="GO:0019905">
    <property type="term" value="F:syntaxin binding"/>
    <property type="evidence" value="ECO:0007669"/>
    <property type="project" value="InterPro"/>
</dbReference>
<keyword evidence="19" id="KW-1185">Reference proteome</keyword>
<dbReference type="PRINTS" id="PR00408">
    <property type="entry name" value="MITP450"/>
</dbReference>
<dbReference type="GO" id="GO:0006700">
    <property type="term" value="P:C21-steroid hormone biosynthetic process"/>
    <property type="evidence" value="ECO:0007669"/>
    <property type="project" value="TreeGrafter"/>
</dbReference>
<keyword evidence="6" id="KW-0268">Exocytosis</keyword>
<dbReference type="PANTHER" id="PTHR24279:SF1">
    <property type="entry name" value="CYTOCHROME P450 11B2, MITOCHONDRIAL"/>
    <property type="match status" value="1"/>
</dbReference>
<evidence type="ECO:0000256" key="6">
    <source>
        <dbReference type="ARBA" id="ARBA00022483"/>
    </source>
</evidence>
<dbReference type="CDD" id="cd22809">
    <property type="entry name" value="Complexin_NTD_CPLX_III_IV"/>
    <property type="match status" value="1"/>
</dbReference>
<dbReference type="Proteomes" id="UP001274896">
    <property type="component" value="Unassembled WGS sequence"/>
</dbReference>
<keyword evidence="12" id="KW-0770">Synapse</keyword>
<comment type="caution">
    <text evidence="18">The sequence shown here is derived from an EMBL/GenBank/DDBJ whole genome shotgun (WGS) entry which is preliminary data.</text>
</comment>
<evidence type="ECO:0000313" key="18">
    <source>
        <dbReference type="EMBL" id="KAK3551826.1"/>
    </source>
</evidence>
<keyword evidence="10" id="KW-0560">Oxidoreductase</keyword>
<dbReference type="PANTHER" id="PTHR24279">
    <property type="entry name" value="CYTOCHROME P450"/>
    <property type="match status" value="1"/>
</dbReference>
<comment type="cofactor">
    <cofactor evidence="1">
        <name>heme</name>
        <dbReference type="ChEBI" id="CHEBI:30413"/>
    </cofactor>
</comment>
<keyword evidence="5" id="KW-0813">Transport</keyword>
<dbReference type="GO" id="GO:0008203">
    <property type="term" value="P:cholesterol metabolic process"/>
    <property type="evidence" value="ECO:0007669"/>
    <property type="project" value="TreeGrafter"/>
</dbReference>
<dbReference type="SUPFAM" id="SSF48264">
    <property type="entry name" value="Cytochrome P450"/>
    <property type="match status" value="1"/>
</dbReference>
<evidence type="ECO:0000256" key="11">
    <source>
        <dbReference type="ARBA" id="ARBA00023004"/>
    </source>
</evidence>
<dbReference type="GO" id="GO:0005743">
    <property type="term" value="C:mitochondrial inner membrane"/>
    <property type="evidence" value="ECO:0007669"/>
    <property type="project" value="TreeGrafter"/>
</dbReference>
<evidence type="ECO:0000256" key="15">
    <source>
        <dbReference type="ARBA" id="ARBA00023136"/>
    </source>
</evidence>
<evidence type="ECO:0000256" key="4">
    <source>
        <dbReference type="ARBA" id="ARBA00010617"/>
    </source>
</evidence>
<proteinExistence type="inferred from homology"/>
<keyword evidence="11" id="KW-0408">Iron</keyword>
<accession>A0AAE0RF45</accession>
<dbReference type="InterPro" id="IPR008849">
    <property type="entry name" value="Synaphin"/>
</dbReference>
<dbReference type="Pfam" id="PF00067">
    <property type="entry name" value="p450"/>
    <property type="match status" value="1"/>
</dbReference>
<keyword evidence="14" id="KW-0496">Mitochondrion</keyword>
<evidence type="ECO:0000256" key="7">
    <source>
        <dbReference type="ARBA" id="ARBA00022617"/>
    </source>
</evidence>
<dbReference type="GO" id="GO:0006836">
    <property type="term" value="P:neurotransmitter transport"/>
    <property type="evidence" value="ECO:0007669"/>
    <property type="project" value="UniProtKB-KW"/>
</dbReference>
<evidence type="ECO:0000256" key="5">
    <source>
        <dbReference type="ARBA" id="ARBA00022448"/>
    </source>
</evidence>
<keyword evidence="8" id="KW-0479">Metal-binding</keyword>
<keyword evidence="7" id="KW-0349">Heme</keyword>
<evidence type="ECO:0000256" key="3">
    <source>
        <dbReference type="ARBA" id="ARBA00005396"/>
    </source>
</evidence>
<dbReference type="AlphaFoldDB" id="A0AAE0RF45"/>
<dbReference type="GO" id="GO:0034650">
    <property type="term" value="P:cortisol metabolic process"/>
    <property type="evidence" value="ECO:0007669"/>
    <property type="project" value="TreeGrafter"/>
</dbReference>
<dbReference type="Pfam" id="PF05835">
    <property type="entry name" value="Synaphin"/>
    <property type="match status" value="1"/>
</dbReference>
<sequence length="507" mass="57279">MRAAVCAASKFTSCVTETLQKDILGSEGEKPKLMDQNPTVLRAYQAQKERERSMREARNMEKNTARAAMRAHFRRKYQLPTNAEDSSRVQATGRTVVIPSHLKKVVQSKTPEKDSSGLLSVFQNLSFSTLHTTCSTQLSAVMDGGSMITSSVRSVVRSKALRASGPGDGWMKVEVDGGLDRWMARGTEQGDKRTEGCSGRVKSFEEIPHTGRNGWMNLLHFWKNGTFSQLHKHMEQNFNTLGPIYRQYLGSQCSVNILFPVDIAELFHSEGPNPRRMTLQPWDTHRETRKHSKGVFLKNGAEWRSDRLLLNREVMLSSAVRRFLPLLDEVARDFSRVLQRKVRTEGQIENGTHTLTLDPSPELFRFALEASCHVLYGERIGLFSSEPSQESERFIWAVEQMLNTTPPLLYVPRPLLRFYTPLWTQHATAWDHIFSHAERRIQHVYERLQARGGRVEGAADSSQFPGVLRLLMERGQLPLELIRANITELMAGGVDTVNGGSSAVCIV</sequence>